<dbReference type="EMBL" id="WIXE01006420">
    <property type="protein sequence ID" value="KAK5981298.1"/>
    <property type="molecule type" value="Genomic_DNA"/>
</dbReference>
<name>A0AAN8G5H2_TRICO</name>
<evidence type="ECO:0000256" key="1">
    <source>
        <dbReference type="SAM" id="MobiDB-lite"/>
    </source>
</evidence>
<feature type="region of interest" description="Disordered" evidence="1">
    <location>
        <begin position="110"/>
        <end position="142"/>
    </location>
</feature>
<keyword evidence="3" id="KW-1185">Reference proteome</keyword>
<feature type="non-terminal residue" evidence="2">
    <location>
        <position position="142"/>
    </location>
</feature>
<gene>
    <name evidence="2" type="ORF">GCK32_019535</name>
</gene>
<dbReference type="AlphaFoldDB" id="A0AAN8G5H2"/>
<organism evidence="2 3">
    <name type="scientific">Trichostrongylus colubriformis</name>
    <name type="common">Black scour worm</name>
    <dbReference type="NCBI Taxonomy" id="6319"/>
    <lineage>
        <taxon>Eukaryota</taxon>
        <taxon>Metazoa</taxon>
        <taxon>Ecdysozoa</taxon>
        <taxon>Nematoda</taxon>
        <taxon>Chromadorea</taxon>
        <taxon>Rhabditida</taxon>
        <taxon>Rhabditina</taxon>
        <taxon>Rhabditomorpha</taxon>
        <taxon>Strongyloidea</taxon>
        <taxon>Trichostrongylidae</taxon>
        <taxon>Trichostrongylus</taxon>
    </lineage>
</organism>
<comment type="caution">
    <text evidence="2">The sequence shown here is derived from an EMBL/GenBank/DDBJ whole genome shotgun (WGS) entry which is preliminary data.</text>
</comment>
<proteinExistence type="predicted"/>
<sequence>MDNVREPHVFLCFPLCKERYGSEKGQTSCVCIEEAMTGGTIVPTTTDMDDIDDQQAMDACPIDLSTKKFDQTLFGGDQRSRLLESLASLTSPQNILSLCAHLAASRDATRSAAPSEASTVAQEASTAPAPLSLECPATGCEK</sequence>
<evidence type="ECO:0000313" key="3">
    <source>
        <dbReference type="Proteomes" id="UP001331761"/>
    </source>
</evidence>
<dbReference type="Proteomes" id="UP001331761">
    <property type="component" value="Unassembled WGS sequence"/>
</dbReference>
<reference evidence="2 3" key="1">
    <citation type="submission" date="2019-10" db="EMBL/GenBank/DDBJ databases">
        <title>Assembly and Annotation for the nematode Trichostrongylus colubriformis.</title>
        <authorList>
            <person name="Martin J."/>
        </authorList>
    </citation>
    <scope>NUCLEOTIDE SEQUENCE [LARGE SCALE GENOMIC DNA]</scope>
    <source>
        <strain evidence="2">G859</strain>
        <tissue evidence="2">Whole worm</tissue>
    </source>
</reference>
<protein>
    <submittedName>
        <fullName evidence="2">Uncharacterized protein</fullName>
    </submittedName>
</protein>
<feature type="compositionally biased region" description="Polar residues" evidence="1">
    <location>
        <begin position="116"/>
        <end position="125"/>
    </location>
</feature>
<accession>A0AAN8G5H2</accession>
<evidence type="ECO:0000313" key="2">
    <source>
        <dbReference type="EMBL" id="KAK5981298.1"/>
    </source>
</evidence>